<keyword evidence="2" id="KW-0812">Transmembrane</keyword>
<evidence type="ECO:0000313" key="3">
    <source>
        <dbReference type="EMBL" id="MBB6094806.1"/>
    </source>
</evidence>
<dbReference type="RefSeq" id="WP_184334205.1">
    <property type="nucleotide sequence ID" value="NZ_JACHHZ010000004.1"/>
</dbReference>
<feature type="compositionally biased region" description="Low complexity" evidence="1">
    <location>
        <begin position="238"/>
        <end position="254"/>
    </location>
</feature>
<sequence>MTTPSEDKLLDEYLSGKSQVSQHYRGLDTDEVPAHLDERILAQARAGVAAPVDELAGVREKRRRLMRWSIPAALAASALLVVSIVIRTGTHNEFELAPGGAPPASPMAKPEAAKAAENSVVLITPPRDATTESPVLVPRGLNQARAQRAEQSITAHAERAREAIYDEPLAITAPAPTAAPAEVPSAPPPAVEAREREYAVSAERALADQQLAAAAQDAAARQSVAASAGQEMAFKRTAQPAPAPAFASPASSDALVREHTPDTWLEHIRQLRRDGKQEEADKEWRSFREKYPDHVVSETDLARGKP</sequence>
<name>A0A841HPL2_9GAMM</name>
<comment type="caution">
    <text evidence="3">The sequence shown here is derived from an EMBL/GenBank/DDBJ whole genome shotgun (WGS) entry which is preliminary data.</text>
</comment>
<keyword evidence="4" id="KW-1185">Reference proteome</keyword>
<reference evidence="3 4" key="1">
    <citation type="submission" date="2020-08" db="EMBL/GenBank/DDBJ databases">
        <title>Genomic Encyclopedia of Type Strains, Phase IV (KMG-IV): sequencing the most valuable type-strain genomes for metagenomic binning, comparative biology and taxonomic classification.</title>
        <authorList>
            <person name="Goeker M."/>
        </authorList>
    </citation>
    <scope>NUCLEOTIDE SEQUENCE [LARGE SCALE GENOMIC DNA]</scope>
    <source>
        <strain evidence="3 4">DSM 26723</strain>
    </source>
</reference>
<keyword evidence="2" id="KW-0472">Membrane</keyword>
<organism evidence="3 4">
    <name type="scientific">Povalibacter uvarum</name>
    <dbReference type="NCBI Taxonomy" id="732238"/>
    <lineage>
        <taxon>Bacteria</taxon>
        <taxon>Pseudomonadati</taxon>
        <taxon>Pseudomonadota</taxon>
        <taxon>Gammaproteobacteria</taxon>
        <taxon>Steroidobacterales</taxon>
        <taxon>Steroidobacteraceae</taxon>
        <taxon>Povalibacter</taxon>
    </lineage>
</organism>
<dbReference type="EMBL" id="JACHHZ010000004">
    <property type="protein sequence ID" value="MBB6094806.1"/>
    <property type="molecule type" value="Genomic_DNA"/>
</dbReference>
<keyword evidence="2" id="KW-1133">Transmembrane helix</keyword>
<dbReference type="Proteomes" id="UP000588068">
    <property type="component" value="Unassembled WGS sequence"/>
</dbReference>
<proteinExistence type="predicted"/>
<feature type="region of interest" description="Disordered" evidence="1">
    <location>
        <begin position="220"/>
        <end position="261"/>
    </location>
</feature>
<protein>
    <submittedName>
        <fullName evidence="3">Uncharacterized protein</fullName>
    </submittedName>
</protein>
<evidence type="ECO:0000313" key="4">
    <source>
        <dbReference type="Proteomes" id="UP000588068"/>
    </source>
</evidence>
<evidence type="ECO:0000256" key="1">
    <source>
        <dbReference type="SAM" id="MobiDB-lite"/>
    </source>
</evidence>
<accession>A0A841HPL2</accession>
<gene>
    <name evidence="3" type="ORF">HNQ60_003693</name>
</gene>
<feature type="compositionally biased region" description="Low complexity" evidence="1">
    <location>
        <begin position="175"/>
        <end position="184"/>
    </location>
</feature>
<feature type="region of interest" description="Disordered" evidence="1">
    <location>
        <begin position="175"/>
        <end position="196"/>
    </location>
</feature>
<dbReference type="AlphaFoldDB" id="A0A841HPL2"/>
<evidence type="ECO:0000256" key="2">
    <source>
        <dbReference type="SAM" id="Phobius"/>
    </source>
</evidence>
<feature type="transmembrane region" description="Helical" evidence="2">
    <location>
        <begin position="68"/>
        <end position="86"/>
    </location>
</feature>